<dbReference type="InterPro" id="IPR024455">
    <property type="entry name" value="Phage_capsid"/>
</dbReference>
<evidence type="ECO:0000313" key="5">
    <source>
        <dbReference type="Proteomes" id="UP000020766"/>
    </source>
</evidence>
<dbReference type="PROSITE" id="PS51257">
    <property type="entry name" value="PROKAR_LIPOPROTEIN"/>
    <property type="match status" value="1"/>
</dbReference>
<dbReference type="EMBL" id="JBOK01000027">
    <property type="protein sequence ID" value="EXU78768.1"/>
    <property type="molecule type" value="Genomic_DNA"/>
</dbReference>
<comment type="caution">
    <text evidence="4">The sequence shown here is derived from an EMBL/GenBank/DDBJ whole genome shotgun (WGS) entry which is preliminary data.</text>
</comment>
<reference evidence="4 5" key="1">
    <citation type="submission" date="2014-01" db="EMBL/GenBank/DDBJ databases">
        <title>Interspecies Systems Biology Uncovers Metabolites Affecting C. elegans Gene Expression and Life History Traits.</title>
        <authorList>
            <person name="Watson E."/>
            <person name="Macneil L.T."/>
            <person name="Ritter A.D."/>
            <person name="Yilmaz L.S."/>
            <person name="Rosebrock A.P."/>
            <person name="Caudy A.A."/>
            <person name="Walhout A.J."/>
        </authorList>
    </citation>
    <scope>NUCLEOTIDE SEQUENCE [LARGE SCALE GENOMIC DNA]</scope>
    <source>
        <strain evidence="4 5">DA1877</strain>
    </source>
</reference>
<protein>
    <recommendedName>
        <fullName evidence="3">Phage capsid-like C-terminal domain-containing protein</fullName>
    </recommendedName>
</protein>
<accession>A0A014NH90</accession>
<sequence>MKSMNRLFIGVLALLATAIAVTGCSPVDAGEAANMLTSLWPHVDLSSSQLLGFAAVGSIKQLAALRGKREGLVSEMQALLAAADGRGDGLMTDAERVQFDELEAKIKGLDGDITRVQSALDTQRSGSSVTIPDGSKLSVEDNLAKDPKGGFNTFGEYASAVRQVALASAGGHQAGDPRILVLNAGPTNMAGEASGDSLGILIPPEFSQAIFKASTDELDALLPLTDNIPVDGNSMTFPVDESTPWGQSGVKAYWQNEGGKDKDSAPSLDPATLRLNKLTALIPVTEELVEDSPALGAYLNSKTPEAITWKTNEALWGGDGVGKPRGYSNSGVVITVAKELNQGAATILRLNVSKMRARMTPAQYRRAIWMVNADALPQLDELAYGQQSTNSAIYNPEGGFGFGVLLGRPVMVSPHSATLGEKFDISLVDWKSYRTITKARGIETATSMHLWFDLGLVAFRAQFRVAGQSALTKPITPNNGANTQSPFVTLAART</sequence>
<feature type="domain" description="Phage capsid-like C-terminal" evidence="3">
    <location>
        <begin position="199"/>
        <end position="475"/>
    </location>
</feature>
<dbReference type="Proteomes" id="UP000020766">
    <property type="component" value="Unassembled WGS sequence"/>
</dbReference>
<dbReference type="Pfam" id="PF05065">
    <property type="entry name" value="Phage_capsid"/>
    <property type="match status" value="1"/>
</dbReference>
<organism evidence="4 5">
    <name type="scientific">Comamonas aquatica DA1877</name>
    <dbReference type="NCBI Taxonomy" id="1457173"/>
    <lineage>
        <taxon>Bacteria</taxon>
        <taxon>Pseudomonadati</taxon>
        <taxon>Pseudomonadota</taxon>
        <taxon>Betaproteobacteria</taxon>
        <taxon>Burkholderiales</taxon>
        <taxon>Comamonadaceae</taxon>
        <taxon>Comamonas</taxon>
    </lineage>
</organism>
<dbReference type="InterPro" id="IPR054612">
    <property type="entry name" value="Phage_capsid-like_C"/>
</dbReference>
<proteinExistence type="predicted"/>
<gene>
    <name evidence="4" type="ORF">AX13_09770</name>
</gene>
<feature type="chain" id="PRO_5001474405" description="Phage capsid-like C-terminal domain-containing protein" evidence="2">
    <location>
        <begin position="30"/>
        <end position="494"/>
    </location>
</feature>
<evidence type="ECO:0000313" key="4">
    <source>
        <dbReference type="EMBL" id="EXU78768.1"/>
    </source>
</evidence>
<name>A0A014NH90_9BURK</name>
<dbReference type="NCBIfam" id="TIGR01554">
    <property type="entry name" value="major_cap_HK97"/>
    <property type="match status" value="1"/>
</dbReference>
<dbReference type="PATRIC" id="fig|1457173.3.peg.3361"/>
<keyword evidence="5" id="KW-1185">Reference proteome</keyword>
<keyword evidence="2" id="KW-0732">Signal</keyword>
<evidence type="ECO:0000259" key="3">
    <source>
        <dbReference type="Pfam" id="PF05065"/>
    </source>
</evidence>
<dbReference type="Gene3D" id="3.30.2400.10">
    <property type="entry name" value="Major capsid protein gp5"/>
    <property type="match status" value="1"/>
</dbReference>
<comment type="subcellular location">
    <subcellularLocation>
        <location evidence="1">Virion</location>
    </subcellularLocation>
</comment>
<dbReference type="SUPFAM" id="SSF56563">
    <property type="entry name" value="Major capsid protein gp5"/>
    <property type="match status" value="1"/>
</dbReference>
<feature type="signal peptide" evidence="2">
    <location>
        <begin position="1"/>
        <end position="29"/>
    </location>
</feature>
<evidence type="ECO:0000256" key="2">
    <source>
        <dbReference type="SAM" id="SignalP"/>
    </source>
</evidence>
<dbReference type="Gene3D" id="3.30.2320.10">
    <property type="entry name" value="hypothetical protein PF0899 domain"/>
    <property type="match status" value="1"/>
</dbReference>
<dbReference type="AlphaFoldDB" id="A0A014NH90"/>
<evidence type="ECO:0000256" key="1">
    <source>
        <dbReference type="ARBA" id="ARBA00004328"/>
    </source>
</evidence>